<evidence type="ECO:0000256" key="3">
    <source>
        <dbReference type="ARBA" id="ARBA00022692"/>
    </source>
</evidence>
<comment type="caution">
    <text evidence="6">The sequence shown here is derived from an EMBL/GenBank/DDBJ whole genome shotgun (WGS) entry which is preliminary data.</text>
</comment>
<evidence type="ECO:0000256" key="4">
    <source>
        <dbReference type="ARBA" id="ARBA00022989"/>
    </source>
</evidence>
<evidence type="ECO:0000313" key="7">
    <source>
        <dbReference type="Proteomes" id="UP000770889"/>
    </source>
</evidence>
<dbReference type="GO" id="GO:0015221">
    <property type="term" value="F:lipopolysaccharide transmembrane transporter activity"/>
    <property type="evidence" value="ECO:0007669"/>
    <property type="project" value="InterPro"/>
</dbReference>
<keyword evidence="3" id="KW-0812">Transmembrane</keyword>
<evidence type="ECO:0000256" key="5">
    <source>
        <dbReference type="ARBA" id="ARBA00023136"/>
    </source>
</evidence>
<dbReference type="GO" id="GO:0005886">
    <property type="term" value="C:plasma membrane"/>
    <property type="evidence" value="ECO:0007669"/>
    <property type="project" value="InterPro"/>
</dbReference>
<keyword evidence="4" id="KW-1133">Transmembrane helix</keyword>
<dbReference type="Proteomes" id="UP000770889">
    <property type="component" value="Unassembled WGS sequence"/>
</dbReference>
<protein>
    <submittedName>
        <fullName evidence="6">LPS export ABC transporter periplasmic protein LptC</fullName>
    </submittedName>
</protein>
<dbReference type="Gene3D" id="2.60.450.10">
    <property type="entry name" value="Lipopolysaccharide (LPS) transport protein A like domain"/>
    <property type="match status" value="1"/>
</dbReference>
<organism evidence="6 7">
    <name type="scientific">Candidatus Thiodiazotropha taylori</name>
    <dbReference type="NCBI Taxonomy" id="2792791"/>
    <lineage>
        <taxon>Bacteria</taxon>
        <taxon>Pseudomonadati</taxon>
        <taxon>Pseudomonadota</taxon>
        <taxon>Gammaproteobacteria</taxon>
        <taxon>Chromatiales</taxon>
        <taxon>Sedimenticolaceae</taxon>
        <taxon>Candidatus Thiodiazotropha</taxon>
    </lineage>
</organism>
<gene>
    <name evidence="6" type="primary">lptC</name>
    <name evidence="6" type="ORF">KME65_00950</name>
</gene>
<dbReference type="GO" id="GO:0017089">
    <property type="term" value="F:glycolipid transfer activity"/>
    <property type="evidence" value="ECO:0007669"/>
    <property type="project" value="TreeGrafter"/>
</dbReference>
<name>A0A944M3T8_9GAMM</name>
<evidence type="ECO:0000313" key="6">
    <source>
        <dbReference type="EMBL" id="MBT2987506.1"/>
    </source>
</evidence>
<sequence>MKRRLIGLFIMLAALLSLGWWLNRLTQPEEVRQPSVKISPDSYADGLVVDTYDERGKLKQRLQSKGMRFFDKTGITELQQPRFWHYNQQGPPWRMEADRGVIRGDEEIVHLPGPVAIDRPGSKESAPLHITTHDLTLHTDRSMATTEGPVRIESDAQWVTAIGMRAWFQQPMRLKLLHEVRGYYEFQ</sequence>
<dbReference type="NCBIfam" id="TIGR04409">
    <property type="entry name" value="LptC_YrbK"/>
    <property type="match status" value="1"/>
</dbReference>
<dbReference type="PANTHER" id="PTHR37481:SF1">
    <property type="entry name" value="LIPOPOLYSACCHARIDE EXPORT SYSTEM PROTEIN LPTC"/>
    <property type="match status" value="1"/>
</dbReference>
<evidence type="ECO:0000256" key="1">
    <source>
        <dbReference type="ARBA" id="ARBA00022475"/>
    </source>
</evidence>
<dbReference type="InterPro" id="IPR026265">
    <property type="entry name" value="LptC"/>
</dbReference>
<dbReference type="PANTHER" id="PTHR37481">
    <property type="entry name" value="LIPOPOLYSACCHARIDE EXPORT SYSTEM PROTEIN LPTC"/>
    <property type="match status" value="1"/>
</dbReference>
<accession>A0A944M3T8</accession>
<keyword evidence="2" id="KW-0997">Cell inner membrane</keyword>
<dbReference type="AlphaFoldDB" id="A0A944M3T8"/>
<dbReference type="EMBL" id="JAHHGM010000001">
    <property type="protein sequence ID" value="MBT2987506.1"/>
    <property type="molecule type" value="Genomic_DNA"/>
</dbReference>
<dbReference type="InterPro" id="IPR010664">
    <property type="entry name" value="LipoPS_assembly_LptC-rel"/>
</dbReference>
<dbReference type="GO" id="GO:0030288">
    <property type="term" value="C:outer membrane-bounded periplasmic space"/>
    <property type="evidence" value="ECO:0007669"/>
    <property type="project" value="TreeGrafter"/>
</dbReference>
<dbReference type="Pfam" id="PF06835">
    <property type="entry name" value="LptC"/>
    <property type="match status" value="1"/>
</dbReference>
<proteinExistence type="predicted"/>
<evidence type="ECO:0000256" key="2">
    <source>
        <dbReference type="ARBA" id="ARBA00022519"/>
    </source>
</evidence>
<keyword evidence="1" id="KW-1003">Cell membrane</keyword>
<reference evidence="6 7" key="1">
    <citation type="submission" date="2021-05" db="EMBL/GenBank/DDBJ databases">
        <title>Genetic and Functional Diversity in Clade A Lucinid endosymbionts from the Bahamas.</title>
        <authorList>
            <person name="Giani N.M."/>
            <person name="Engel A.S."/>
            <person name="Campbell B.J."/>
        </authorList>
    </citation>
    <scope>NUCLEOTIDE SEQUENCE [LARGE SCALE GENOMIC DNA]</scope>
    <source>
        <strain evidence="6">LUC16012Gg_MoonRockCtena</strain>
    </source>
</reference>
<keyword evidence="5" id="KW-0472">Membrane</keyword>
<dbReference type="InterPro" id="IPR052363">
    <property type="entry name" value="LPS_export_LptC"/>
</dbReference>